<gene>
    <name evidence="1" type="ORF">BWGO95_05310</name>
</gene>
<dbReference type="RefSeq" id="WP_088099665.1">
    <property type="nucleotide sequence ID" value="NZ_FMAK01000058.1"/>
</dbReference>
<reference evidence="1 2" key="1">
    <citation type="submission" date="2016-08" db="EMBL/GenBank/DDBJ databases">
        <authorList>
            <person name="Seilhamer J.J."/>
        </authorList>
    </citation>
    <scope>NUCLEOTIDE SEQUENCE [LARGE SCALE GENOMIC DNA]</scope>
    <source>
        <strain evidence="1 2">SDA_GO95</strain>
    </source>
</reference>
<dbReference type="Proteomes" id="UP000195696">
    <property type="component" value="Unassembled WGS sequence"/>
</dbReference>
<sequence>MALYRQDRELTESEINAVCAQIEREEGASNVTFLRNTMAFYVFQGTLSNKLVKFNLDKQTGLIVTEEE</sequence>
<organism evidence="1 2">
    <name type="scientific">Bacillus mycoides</name>
    <dbReference type="NCBI Taxonomy" id="1405"/>
    <lineage>
        <taxon>Bacteria</taxon>
        <taxon>Bacillati</taxon>
        <taxon>Bacillota</taxon>
        <taxon>Bacilli</taxon>
        <taxon>Bacillales</taxon>
        <taxon>Bacillaceae</taxon>
        <taxon>Bacillus</taxon>
        <taxon>Bacillus cereus group</taxon>
    </lineage>
</organism>
<proteinExistence type="predicted"/>
<dbReference type="EMBL" id="FMAK01000058">
    <property type="protein sequence ID" value="SCB71088.1"/>
    <property type="molecule type" value="Genomic_DNA"/>
</dbReference>
<dbReference type="AlphaFoldDB" id="A0A1G4ETB1"/>
<evidence type="ECO:0000313" key="1">
    <source>
        <dbReference type="EMBL" id="SCB71088.1"/>
    </source>
</evidence>
<accession>A0A1G4ETB1</accession>
<protein>
    <submittedName>
        <fullName evidence="1">Uncharacterized protein</fullName>
    </submittedName>
</protein>
<evidence type="ECO:0000313" key="2">
    <source>
        <dbReference type="Proteomes" id="UP000195696"/>
    </source>
</evidence>
<name>A0A1G4ETB1_BACMY</name>